<keyword evidence="2" id="KW-1185">Reference proteome</keyword>
<gene>
    <name evidence="1" type="ORF">CSUB01_10981</name>
</gene>
<dbReference type="Gene3D" id="2.60.310.20">
    <property type="match status" value="1"/>
</dbReference>
<proteinExistence type="predicted"/>
<reference evidence="2" key="1">
    <citation type="journal article" date="2014" name="Genome Announc.">
        <title>Draft genome sequence of Colletotrichum sublineola, a destructive pathogen of cultivated sorghum.</title>
        <authorList>
            <person name="Baroncelli R."/>
            <person name="Sanz-Martin J.M."/>
            <person name="Rech G.E."/>
            <person name="Sukno S.A."/>
            <person name="Thon M.R."/>
        </authorList>
    </citation>
    <scope>NUCLEOTIDE SEQUENCE [LARGE SCALE GENOMIC DNA]</scope>
    <source>
        <strain evidence="2">TX430BB</strain>
    </source>
</reference>
<organism evidence="1 2">
    <name type="scientific">Colletotrichum sublineola</name>
    <name type="common">Sorghum anthracnose fungus</name>
    <dbReference type="NCBI Taxonomy" id="1173701"/>
    <lineage>
        <taxon>Eukaryota</taxon>
        <taxon>Fungi</taxon>
        <taxon>Dikarya</taxon>
        <taxon>Ascomycota</taxon>
        <taxon>Pezizomycotina</taxon>
        <taxon>Sordariomycetes</taxon>
        <taxon>Hypocreomycetidae</taxon>
        <taxon>Glomerellales</taxon>
        <taxon>Glomerellaceae</taxon>
        <taxon>Colletotrichum</taxon>
        <taxon>Colletotrichum graminicola species complex</taxon>
    </lineage>
</organism>
<dbReference type="OrthoDB" id="1658288at2759"/>
<comment type="caution">
    <text evidence="1">The sequence shown here is derived from an EMBL/GenBank/DDBJ whole genome shotgun (WGS) entry which is preliminary data.</text>
</comment>
<dbReference type="eggNOG" id="ENOG502RYJI">
    <property type="taxonomic scope" value="Eukaryota"/>
</dbReference>
<sequence>MSAENPQYEYAVIQGIPVPSREKPGLRQEFTNWELEKPEERIQVSLSIRALQLLYNEDYTKTLSYFQIAGIHGYPGTVDWDNSDEPTHKSGMISNIYLLYPQLSHHFHVAQTLPGSVRGEYPVFLLASDRRLMLFQPTIYQFMGKVIEKLSFSIEADKNAWIKESTQWILPYWDWALNTEVPALFSPTTVKTDSRDCAPTSIALLQSLTFLFQIKWSRCSGTSRWAIESSEPDGSQSLGINNYKNIGIAIKEHGYYGPFLNLKYPKNVKDLENLQDPVAKLRKYLRDDHETDDQYLERVNAYIDETYHNTGRILREEKGGLFQKSHDVASDAVYDDYMINVSYDRYGYKNGAHYTIHSLLEELLTPEMATESGTSSPRPYHHAGSIFTFSSLVTSGEMHTAGQPRCGNCKQQLEKAVLSRASIPLTNSSTRMPPIRSLTWVAKAAYVFKGKAKHYPEIGILSVYHDYEPLPSVTHDKDAGARHEEYRDS</sequence>
<dbReference type="AlphaFoldDB" id="A0A066X1G3"/>
<evidence type="ECO:0000313" key="2">
    <source>
        <dbReference type="Proteomes" id="UP000027238"/>
    </source>
</evidence>
<dbReference type="Proteomes" id="UP000027238">
    <property type="component" value="Unassembled WGS sequence"/>
</dbReference>
<evidence type="ECO:0000313" key="1">
    <source>
        <dbReference type="EMBL" id="KDN59840.1"/>
    </source>
</evidence>
<dbReference type="HOGENOM" id="CLU_013691_1_2_1"/>
<protein>
    <submittedName>
        <fullName evidence="1">Putative tyrosinase</fullName>
    </submittedName>
</protein>
<dbReference type="STRING" id="1173701.A0A066X1G3"/>
<dbReference type="Gene3D" id="1.10.1280.10">
    <property type="entry name" value="Di-copper center containing domain from catechol oxidase"/>
    <property type="match status" value="1"/>
</dbReference>
<dbReference type="EMBL" id="JMSE01001589">
    <property type="protein sequence ID" value="KDN59840.1"/>
    <property type="molecule type" value="Genomic_DNA"/>
</dbReference>
<dbReference type="InterPro" id="IPR008922">
    <property type="entry name" value="Di-copper_centre_dom_sf"/>
</dbReference>
<name>A0A066X1G3_COLSU</name>
<accession>A0A066X1G3</accession>